<dbReference type="EMBL" id="SLXM01000012">
    <property type="protein sequence ID" value="TCP22408.1"/>
    <property type="molecule type" value="Genomic_DNA"/>
</dbReference>
<evidence type="ECO:0000313" key="2">
    <source>
        <dbReference type="Proteomes" id="UP000294564"/>
    </source>
</evidence>
<reference evidence="1 2" key="1">
    <citation type="submission" date="2019-03" db="EMBL/GenBank/DDBJ databases">
        <title>Genomic Encyclopedia of Type Strains, Phase IV (KMG-IV): sequencing the most valuable type-strain genomes for metagenomic binning, comparative biology and taxonomic classification.</title>
        <authorList>
            <person name="Goeker M."/>
        </authorList>
    </citation>
    <scope>NUCLEOTIDE SEQUENCE [LARGE SCALE GENOMIC DNA]</scope>
    <source>
        <strain evidence="1 2">DSM 14836</strain>
    </source>
</reference>
<name>A0A4R2NM95_9FLAO</name>
<dbReference type="AlphaFoldDB" id="A0A4R2NM95"/>
<sequence>MNKRKESAVIFKELLDHIGMSANKLSQELGYSTNSFLYNIKNGKNNITQKIAQQITDIFKDINYTYLLTGIGTLTKNQSEPIPDNVYINTNGNKFTEKKDGSFDVTVRYLSFNRYNSYLRSLKDDSFTYDWDETTFCVDQFGKGNYLGFKTYSMSMNGGMLYDTPSGASLLGRELGKHHWEDGFRPSDSGWVILTEKNIFHKDITQFNKEKKTIICSSRNDSPEYVDFELQLDDILQIFKVIKRTF</sequence>
<dbReference type="Gene3D" id="1.10.260.40">
    <property type="entry name" value="lambda repressor-like DNA-binding domains"/>
    <property type="match status" value="1"/>
</dbReference>
<dbReference type="InterPro" id="IPR010982">
    <property type="entry name" value="Lambda_DNA-bd_dom_sf"/>
</dbReference>
<accession>A0A4R2NM95</accession>
<dbReference type="Proteomes" id="UP000294564">
    <property type="component" value="Unassembled WGS sequence"/>
</dbReference>
<dbReference type="GO" id="GO:0003677">
    <property type="term" value="F:DNA binding"/>
    <property type="evidence" value="ECO:0007669"/>
    <property type="project" value="InterPro"/>
</dbReference>
<protein>
    <submittedName>
        <fullName evidence="1">Uncharacterized protein</fullName>
    </submittedName>
</protein>
<comment type="caution">
    <text evidence="1">The sequence shown here is derived from an EMBL/GenBank/DDBJ whole genome shotgun (WGS) entry which is preliminary data.</text>
</comment>
<proteinExistence type="predicted"/>
<dbReference type="InterPro" id="IPR001387">
    <property type="entry name" value="Cro/C1-type_HTH"/>
</dbReference>
<keyword evidence="2" id="KW-1185">Reference proteome</keyword>
<gene>
    <name evidence="1" type="ORF">EV195_11257</name>
</gene>
<evidence type="ECO:0000313" key="1">
    <source>
        <dbReference type="EMBL" id="TCP22408.1"/>
    </source>
</evidence>
<dbReference type="CDD" id="cd00093">
    <property type="entry name" value="HTH_XRE"/>
    <property type="match status" value="1"/>
</dbReference>
<organism evidence="1 2">
    <name type="scientific">Tenacibaculum skagerrakense</name>
    <dbReference type="NCBI Taxonomy" id="186571"/>
    <lineage>
        <taxon>Bacteria</taxon>
        <taxon>Pseudomonadati</taxon>
        <taxon>Bacteroidota</taxon>
        <taxon>Flavobacteriia</taxon>
        <taxon>Flavobacteriales</taxon>
        <taxon>Flavobacteriaceae</taxon>
        <taxon>Tenacibaculum</taxon>
    </lineage>
</organism>